<feature type="transmembrane region" description="Helical" evidence="11">
    <location>
        <begin position="236"/>
        <end position="257"/>
    </location>
</feature>
<proteinExistence type="inferred from homology"/>
<keyword evidence="6 11" id="KW-0276">Fatty acid metabolism</keyword>
<feature type="transmembrane region" description="Helical" evidence="11">
    <location>
        <begin position="205"/>
        <end position="224"/>
    </location>
</feature>
<dbReference type="InterPro" id="IPR002076">
    <property type="entry name" value="ELO_fam"/>
</dbReference>
<dbReference type="GO" id="GO:0030148">
    <property type="term" value="P:sphingolipid biosynthetic process"/>
    <property type="evidence" value="ECO:0007669"/>
    <property type="project" value="TreeGrafter"/>
</dbReference>
<gene>
    <name evidence="12" type="ORF">BXYJ_LOCUS10139</name>
</gene>
<feature type="transmembrane region" description="Helical" evidence="11">
    <location>
        <begin position="115"/>
        <end position="135"/>
    </location>
</feature>
<dbReference type="Pfam" id="PF01151">
    <property type="entry name" value="ELO"/>
    <property type="match status" value="1"/>
</dbReference>
<organism evidence="12 13">
    <name type="scientific">Bursaphelenchus xylophilus</name>
    <name type="common">Pinewood nematode worm</name>
    <name type="synonym">Aphelenchoides xylophilus</name>
    <dbReference type="NCBI Taxonomy" id="6326"/>
    <lineage>
        <taxon>Eukaryota</taxon>
        <taxon>Metazoa</taxon>
        <taxon>Ecdysozoa</taxon>
        <taxon>Nematoda</taxon>
        <taxon>Chromadorea</taxon>
        <taxon>Rhabditida</taxon>
        <taxon>Tylenchina</taxon>
        <taxon>Tylenchomorpha</taxon>
        <taxon>Aphelenchoidea</taxon>
        <taxon>Aphelenchoididae</taxon>
        <taxon>Bursaphelenchus</taxon>
    </lineage>
</organism>
<dbReference type="UniPathway" id="UPA00094"/>
<keyword evidence="13" id="KW-1185">Reference proteome</keyword>
<dbReference type="GO" id="GO:0009922">
    <property type="term" value="F:fatty acid elongase activity"/>
    <property type="evidence" value="ECO:0007669"/>
    <property type="project" value="UniProtKB-EC"/>
</dbReference>
<dbReference type="EC" id="2.3.1.199" evidence="11"/>
<dbReference type="GO" id="GO:0042761">
    <property type="term" value="P:very long-chain fatty acid biosynthetic process"/>
    <property type="evidence" value="ECO:0007669"/>
    <property type="project" value="TreeGrafter"/>
</dbReference>
<dbReference type="GO" id="GO:0034625">
    <property type="term" value="P:fatty acid elongation, monounsaturated fatty acid"/>
    <property type="evidence" value="ECO:0007669"/>
    <property type="project" value="TreeGrafter"/>
</dbReference>
<comment type="pathway">
    <text evidence="2">Lipid metabolism; fatty acid biosynthesis.</text>
</comment>
<evidence type="ECO:0000313" key="13">
    <source>
        <dbReference type="Proteomes" id="UP000659654"/>
    </source>
</evidence>
<sequence>MTRSDWSSGSLPYGTDVYDVRGAYRQLEAWRPYILLLDAAYVLFVWKVAPKIRKLRTDPRLLRDLSIIWNAFNAVTSMYMFLLLLPELISSLGNGWYHTTCKVGTFYTGQWSGHAMYLFCLSKLWELGDTILLVLRGRQLLFLHYFHHSVVLIQVIFTYYSAGSMARLGTDMNSFVHSLMYSYFALVNVVPSIRRFAPVITCLQISQFVVACIGMLSLAGYVMAGYECETNKMALPLHFAIYVIFFGLFTQFFVDSYGTKKGSERQRPGRSLRAKKRV</sequence>
<comment type="catalytic activity">
    <reaction evidence="11">
        <text>a very-long-chain acyl-CoA + malonyl-CoA + H(+) = a very-long-chain 3-oxoacyl-CoA + CO2 + CoA</text>
        <dbReference type="Rhea" id="RHEA:32727"/>
        <dbReference type="ChEBI" id="CHEBI:15378"/>
        <dbReference type="ChEBI" id="CHEBI:16526"/>
        <dbReference type="ChEBI" id="CHEBI:57287"/>
        <dbReference type="ChEBI" id="CHEBI:57384"/>
        <dbReference type="ChEBI" id="CHEBI:90725"/>
        <dbReference type="ChEBI" id="CHEBI:90736"/>
        <dbReference type="EC" id="2.3.1.199"/>
    </reaction>
</comment>
<accession>A0A7I8XJZ6</accession>
<evidence type="ECO:0000256" key="10">
    <source>
        <dbReference type="ARBA" id="ARBA00023160"/>
    </source>
</evidence>
<dbReference type="GO" id="GO:0034626">
    <property type="term" value="P:fatty acid elongation, polyunsaturated fatty acid"/>
    <property type="evidence" value="ECO:0007669"/>
    <property type="project" value="TreeGrafter"/>
</dbReference>
<dbReference type="EMBL" id="CAJFDI010000004">
    <property type="protein sequence ID" value="CAD5227817.1"/>
    <property type="molecule type" value="Genomic_DNA"/>
</dbReference>
<reference evidence="12" key="1">
    <citation type="submission" date="2020-09" db="EMBL/GenBank/DDBJ databases">
        <authorList>
            <person name="Kikuchi T."/>
        </authorList>
    </citation>
    <scope>NUCLEOTIDE SEQUENCE</scope>
    <source>
        <strain evidence="12">Ka4C1</strain>
    </source>
</reference>
<evidence type="ECO:0000256" key="3">
    <source>
        <dbReference type="ARBA" id="ARBA00022516"/>
    </source>
</evidence>
<evidence type="ECO:0000256" key="9">
    <source>
        <dbReference type="ARBA" id="ARBA00023136"/>
    </source>
</evidence>
<protein>
    <recommendedName>
        <fullName evidence="11">Elongation of very long chain fatty acids protein</fullName>
        <ecNumber evidence="11">2.3.1.199</ecNumber>
    </recommendedName>
    <alternativeName>
        <fullName evidence="11">Very-long-chain 3-oxoacyl-CoA synthase</fullName>
    </alternativeName>
</protein>
<keyword evidence="4 11" id="KW-0808">Transferase</keyword>
<dbReference type="PROSITE" id="PS01188">
    <property type="entry name" value="ELO"/>
    <property type="match status" value="1"/>
</dbReference>
<name>A0A7I8XJZ6_BURXY</name>
<evidence type="ECO:0000256" key="6">
    <source>
        <dbReference type="ARBA" id="ARBA00022832"/>
    </source>
</evidence>
<keyword evidence="9 11" id="KW-0472">Membrane</keyword>
<evidence type="ECO:0000256" key="8">
    <source>
        <dbReference type="ARBA" id="ARBA00023098"/>
    </source>
</evidence>
<comment type="caution">
    <text evidence="12">The sequence shown here is derived from an EMBL/GenBank/DDBJ whole genome shotgun (WGS) entry which is preliminary data.</text>
</comment>
<evidence type="ECO:0000256" key="1">
    <source>
        <dbReference type="ARBA" id="ARBA00004141"/>
    </source>
</evidence>
<evidence type="ECO:0000256" key="11">
    <source>
        <dbReference type="RuleBase" id="RU361115"/>
    </source>
</evidence>
<keyword evidence="10 11" id="KW-0275">Fatty acid biosynthesis</keyword>
<keyword evidence="5 11" id="KW-0812">Transmembrane</keyword>
<dbReference type="PANTHER" id="PTHR11157:SF17">
    <property type="entry name" value="ELONGATION OF VERY LONG CHAIN FATTY ACIDS PROTEIN 6"/>
    <property type="match status" value="1"/>
</dbReference>
<evidence type="ECO:0000256" key="4">
    <source>
        <dbReference type="ARBA" id="ARBA00022679"/>
    </source>
</evidence>
<dbReference type="EMBL" id="CAJFCV020000004">
    <property type="protein sequence ID" value="CAG9118237.1"/>
    <property type="molecule type" value="Genomic_DNA"/>
</dbReference>
<feature type="transmembrane region" description="Helical" evidence="11">
    <location>
        <begin position="174"/>
        <end position="193"/>
    </location>
</feature>
<dbReference type="AlphaFoldDB" id="A0A7I8XJZ6"/>
<dbReference type="GO" id="GO:0019367">
    <property type="term" value="P:fatty acid elongation, saturated fatty acid"/>
    <property type="evidence" value="ECO:0007669"/>
    <property type="project" value="TreeGrafter"/>
</dbReference>
<dbReference type="InterPro" id="IPR030457">
    <property type="entry name" value="ELO_CS"/>
</dbReference>
<keyword evidence="7 11" id="KW-1133">Transmembrane helix</keyword>
<dbReference type="OrthoDB" id="434092at2759"/>
<feature type="transmembrane region" description="Helical" evidence="11">
    <location>
        <begin position="67"/>
        <end position="85"/>
    </location>
</feature>
<evidence type="ECO:0000313" key="12">
    <source>
        <dbReference type="EMBL" id="CAD5227817.1"/>
    </source>
</evidence>
<dbReference type="Proteomes" id="UP000659654">
    <property type="component" value="Unassembled WGS sequence"/>
</dbReference>
<dbReference type="PANTHER" id="PTHR11157">
    <property type="entry name" value="FATTY ACID ACYL TRANSFERASE-RELATED"/>
    <property type="match status" value="1"/>
</dbReference>
<comment type="subcellular location">
    <subcellularLocation>
        <location evidence="1">Membrane</location>
        <topology evidence="1">Multi-pass membrane protein</topology>
    </subcellularLocation>
</comment>
<feature type="transmembrane region" description="Helical" evidence="11">
    <location>
        <begin position="29"/>
        <end position="46"/>
    </location>
</feature>
<feature type="transmembrane region" description="Helical" evidence="11">
    <location>
        <begin position="142"/>
        <end position="162"/>
    </location>
</feature>
<keyword evidence="3 11" id="KW-0444">Lipid biosynthesis</keyword>
<dbReference type="GO" id="GO:0005789">
    <property type="term" value="C:endoplasmic reticulum membrane"/>
    <property type="evidence" value="ECO:0007669"/>
    <property type="project" value="TreeGrafter"/>
</dbReference>
<evidence type="ECO:0000256" key="5">
    <source>
        <dbReference type="ARBA" id="ARBA00022692"/>
    </source>
</evidence>
<dbReference type="SMR" id="A0A7I8XJZ6"/>
<keyword evidence="8 11" id="KW-0443">Lipid metabolism</keyword>
<evidence type="ECO:0000256" key="2">
    <source>
        <dbReference type="ARBA" id="ARBA00005194"/>
    </source>
</evidence>
<dbReference type="Proteomes" id="UP000582659">
    <property type="component" value="Unassembled WGS sequence"/>
</dbReference>
<evidence type="ECO:0000256" key="7">
    <source>
        <dbReference type="ARBA" id="ARBA00022989"/>
    </source>
</evidence>
<comment type="similarity">
    <text evidence="11">Belongs to the ELO family.</text>
</comment>